<reference evidence="8 9" key="1">
    <citation type="submission" date="2024-08" db="EMBL/GenBank/DDBJ databases">
        <authorList>
            <person name="Lu H."/>
        </authorList>
    </citation>
    <scope>NUCLEOTIDE SEQUENCE [LARGE SCALE GENOMIC DNA]</scope>
    <source>
        <strain evidence="8 9">LKC17W</strain>
    </source>
</reference>
<keyword evidence="9" id="KW-1185">Reference proteome</keyword>
<dbReference type="PANTHER" id="PTHR43301">
    <property type="entry name" value="ARABINAN ENDO-1,5-ALPHA-L-ARABINOSIDASE"/>
    <property type="match status" value="1"/>
</dbReference>
<dbReference type="Proteomes" id="UP001606301">
    <property type="component" value="Unassembled WGS sequence"/>
</dbReference>
<organism evidence="8 9">
    <name type="scientific">Pelomonas margarita</name>
    <dbReference type="NCBI Taxonomy" id="3299031"/>
    <lineage>
        <taxon>Bacteria</taxon>
        <taxon>Pseudomonadati</taxon>
        <taxon>Pseudomonadota</taxon>
        <taxon>Betaproteobacteria</taxon>
        <taxon>Burkholderiales</taxon>
        <taxon>Sphaerotilaceae</taxon>
        <taxon>Roseateles</taxon>
    </lineage>
</organism>
<dbReference type="PANTHER" id="PTHR43301:SF3">
    <property type="entry name" value="ARABINAN ENDO-1,5-ALPHA-L-ARABINOSIDASE A-RELATED"/>
    <property type="match status" value="1"/>
</dbReference>
<dbReference type="PROSITE" id="PS51257">
    <property type="entry name" value="PROKAR_LIPOPROTEIN"/>
    <property type="match status" value="1"/>
</dbReference>
<comment type="pathway">
    <text evidence="1">Glycan metabolism; L-arabinan degradation.</text>
</comment>
<protein>
    <submittedName>
        <fullName evidence="8">Glycoside hydrolase family 43 protein</fullName>
    </submittedName>
</protein>
<name>A0ABW7FEI5_9BURK</name>
<gene>
    <name evidence="8" type="ORF">ACG0Z3_05510</name>
</gene>
<dbReference type="RefSeq" id="WP_394396061.1">
    <property type="nucleotide sequence ID" value="NZ_JBIGHW010000002.1"/>
</dbReference>
<evidence type="ECO:0000313" key="9">
    <source>
        <dbReference type="Proteomes" id="UP001606301"/>
    </source>
</evidence>
<comment type="caution">
    <text evidence="8">The sequence shown here is derived from an EMBL/GenBank/DDBJ whole genome shotgun (WGS) entry which is preliminary data.</text>
</comment>
<evidence type="ECO:0000256" key="2">
    <source>
        <dbReference type="ARBA" id="ARBA00009865"/>
    </source>
</evidence>
<dbReference type="SUPFAM" id="SSF75005">
    <property type="entry name" value="Arabinanase/levansucrase/invertase"/>
    <property type="match status" value="1"/>
</dbReference>
<evidence type="ECO:0000256" key="5">
    <source>
        <dbReference type="RuleBase" id="RU361187"/>
    </source>
</evidence>
<dbReference type="CDD" id="cd18832">
    <property type="entry name" value="GH43_GsAbnA-like"/>
    <property type="match status" value="1"/>
</dbReference>
<dbReference type="Gene3D" id="2.40.128.10">
    <property type="match status" value="1"/>
</dbReference>
<dbReference type="InterPro" id="IPR006311">
    <property type="entry name" value="TAT_signal"/>
</dbReference>
<evidence type="ECO:0000256" key="1">
    <source>
        <dbReference type="ARBA" id="ARBA00004834"/>
    </source>
</evidence>
<dbReference type="PROSITE" id="PS51318">
    <property type="entry name" value="TAT"/>
    <property type="match status" value="1"/>
</dbReference>
<feature type="domain" description="Extracellular endo-alpha-(1-&gt;5)-L-arabinanase C-terminal" evidence="7">
    <location>
        <begin position="396"/>
        <end position="505"/>
    </location>
</feature>
<dbReference type="InterPro" id="IPR050727">
    <property type="entry name" value="GH43_arabinanases"/>
</dbReference>
<feature type="compositionally biased region" description="Pro residues" evidence="6">
    <location>
        <begin position="37"/>
        <end position="48"/>
    </location>
</feature>
<keyword evidence="3 5" id="KW-0378">Hydrolase</keyword>
<dbReference type="InterPro" id="IPR032291">
    <property type="entry name" value="Abn2_C"/>
</dbReference>
<dbReference type="Pfam" id="PF04616">
    <property type="entry name" value="Glyco_hydro_43"/>
    <property type="match status" value="1"/>
</dbReference>
<dbReference type="GO" id="GO:0016787">
    <property type="term" value="F:hydrolase activity"/>
    <property type="evidence" value="ECO:0007669"/>
    <property type="project" value="UniProtKB-KW"/>
</dbReference>
<evidence type="ECO:0000256" key="4">
    <source>
        <dbReference type="ARBA" id="ARBA00023295"/>
    </source>
</evidence>
<proteinExistence type="inferred from homology"/>
<comment type="similarity">
    <text evidence="2 5">Belongs to the glycosyl hydrolase 43 family.</text>
</comment>
<keyword evidence="4 5" id="KW-0326">Glycosidase</keyword>
<dbReference type="InterPro" id="IPR006710">
    <property type="entry name" value="Glyco_hydro_43"/>
</dbReference>
<dbReference type="InterPro" id="IPR023296">
    <property type="entry name" value="Glyco_hydro_beta-prop_sf"/>
</dbReference>
<dbReference type="Pfam" id="PF16369">
    <property type="entry name" value="GH43_C"/>
    <property type="match status" value="1"/>
</dbReference>
<evidence type="ECO:0000313" key="8">
    <source>
        <dbReference type="EMBL" id="MFG6440135.1"/>
    </source>
</evidence>
<feature type="region of interest" description="Disordered" evidence="6">
    <location>
        <begin position="25"/>
        <end position="48"/>
    </location>
</feature>
<sequence length="508" mass="52409">MALHNRRDFLAGSAALALTACGGGGGGGGSSATTPPVATPPVVTPTPSNPTQTALTFGNAGVHDPSVIKADGTFYVFGSHLAAAKTTDLMNWTKIGDGVNNANPIFGNKVTTELAEALAWAKTDTLWAPDVTKLADGKFYMYYCACKGDSPLSALGIAVADKVDGPYVNKQLLLKSGMAGASEDGSTYNANIHPNVVDPSVFPDATGKLWMIYGSYSGGIFILQLNATTGMPLAGQGYGKHLMGGNHARIEGAYVLYSPATKYYYLFVSFGGLGAGTDGGYNVRVARSLSPDGPYVDGAGKDMSTVKGAAGTFFDDASITPHGMKLMGAHQFANASGETGTALGYISPGHNSAYLDAATGQLFMIFHTRFPGTGEAHEIRVHEMHLNEDGWPVIAPLRYAPLSLASPAQTADVSAAQAAGSYKLVNHGKDIAAAAKGSINVTLNTDGTVSGGLTGTWTHNGANKLSVVSGGTTYKGVLSRQWNTNASAFVVSFSALSAGGVSLWAIRT</sequence>
<dbReference type="EMBL" id="JBIGHW010000002">
    <property type="protein sequence ID" value="MFG6440135.1"/>
    <property type="molecule type" value="Genomic_DNA"/>
</dbReference>
<evidence type="ECO:0000259" key="7">
    <source>
        <dbReference type="Pfam" id="PF16369"/>
    </source>
</evidence>
<dbReference type="Gene3D" id="2.115.10.20">
    <property type="entry name" value="Glycosyl hydrolase domain, family 43"/>
    <property type="match status" value="1"/>
</dbReference>
<evidence type="ECO:0000256" key="6">
    <source>
        <dbReference type="SAM" id="MobiDB-lite"/>
    </source>
</evidence>
<evidence type="ECO:0000256" key="3">
    <source>
        <dbReference type="ARBA" id="ARBA00022801"/>
    </source>
</evidence>
<accession>A0ABW7FEI5</accession>